<dbReference type="Proteomes" id="UP000240883">
    <property type="component" value="Unassembled WGS sequence"/>
</dbReference>
<accession>A0A2T2MZ72</accession>
<dbReference type="EMBL" id="KZ678314">
    <property type="protein sequence ID" value="PSN58545.1"/>
    <property type="molecule type" value="Genomic_DNA"/>
</dbReference>
<dbReference type="AlphaFoldDB" id="A0A2T2MZ72"/>
<protein>
    <submittedName>
        <fullName evidence="1">Uncharacterized protein</fullName>
    </submittedName>
</protein>
<evidence type="ECO:0000313" key="2">
    <source>
        <dbReference type="Proteomes" id="UP000240883"/>
    </source>
</evidence>
<sequence length="158" mass="17228">MEDKVLREVGSTLVILLKHGLNQGATADMGDGDPISSDFCGNVERATRGNPDPLHLRVTKFLQALLFVYAYDRVRLSAENVALIRLGACTRLLAHIEDPFVSCPARLTLRSFHTHVISFGPKIQSTIKSDIQVEPVRSAAVLTLCDVVDLETGVLAFA</sequence>
<keyword evidence="2" id="KW-1185">Reference proteome</keyword>
<feature type="non-terminal residue" evidence="1">
    <location>
        <position position="158"/>
    </location>
</feature>
<name>A0A2T2MZ72_CORCC</name>
<organism evidence="1 2">
    <name type="scientific">Corynespora cassiicola Philippines</name>
    <dbReference type="NCBI Taxonomy" id="1448308"/>
    <lineage>
        <taxon>Eukaryota</taxon>
        <taxon>Fungi</taxon>
        <taxon>Dikarya</taxon>
        <taxon>Ascomycota</taxon>
        <taxon>Pezizomycotina</taxon>
        <taxon>Dothideomycetes</taxon>
        <taxon>Pleosporomycetidae</taxon>
        <taxon>Pleosporales</taxon>
        <taxon>Corynesporascaceae</taxon>
        <taxon>Corynespora</taxon>
    </lineage>
</organism>
<reference evidence="1 2" key="1">
    <citation type="journal article" date="2018" name="Front. Microbiol.">
        <title>Genome-Wide Analysis of Corynespora cassiicola Leaf Fall Disease Putative Effectors.</title>
        <authorList>
            <person name="Lopez D."/>
            <person name="Ribeiro S."/>
            <person name="Label P."/>
            <person name="Fumanal B."/>
            <person name="Venisse J.S."/>
            <person name="Kohler A."/>
            <person name="de Oliveira R.R."/>
            <person name="Labutti K."/>
            <person name="Lipzen A."/>
            <person name="Lail K."/>
            <person name="Bauer D."/>
            <person name="Ohm R.A."/>
            <person name="Barry K.W."/>
            <person name="Spatafora J."/>
            <person name="Grigoriev I.V."/>
            <person name="Martin F.M."/>
            <person name="Pujade-Renaud V."/>
        </authorList>
    </citation>
    <scope>NUCLEOTIDE SEQUENCE [LARGE SCALE GENOMIC DNA]</scope>
    <source>
        <strain evidence="1 2">Philippines</strain>
    </source>
</reference>
<evidence type="ECO:0000313" key="1">
    <source>
        <dbReference type="EMBL" id="PSN58545.1"/>
    </source>
</evidence>
<gene>
    <name evidence="1" type="ORF">BS50DRAFT_595344</name>
</gene>
<proteinExistence type="predicted"/>